<dbReference type="SUPFAM" id="SSF52540">
    <property type="entry name" value="P-loop containing nucleoside triphosphate hydrolases"/>
    <property type="match status" value="1"/>
</dbReference>
<dbReference type="InterPro" id="IPR025669">
    <property type="entry name" value="AAA_dom"/>
</dbReference>
<dbReference type="Gene3D" id="3.40.50.300">
    <property type="entry name" value="P-loop containing nucleotide triphosphate hydrolases"/>
    <property type="match status" value="1"/>
</dbReference>
<dbReference type="GO" id="GO:0016887">
    <property type="term" value="F:ATP hydrolysis activity"/>
    <property type="evidence" value="ECO:0007669"/>
    <property type="project" value="TreeGrafter"/>
</dbReference>
<dbReference type="GO" id="GO:0051782">
    <property type="term" value="P:negative regulation of cell division"/>
    <property type="evidence" value="ECO:0007669"/>
    <property type="project" value="TreeGrafter"/>
</dbReference>
<comment type="caution">
    <text evidence="2">The sequence shown here is derived from an EMBL/GenBank/DDBJ whole genome shotgun (WGS) entry which is preliminary data.</text>
</comment>
<dbReference type="Pfam" id="PF13614">
    <property type="entry name" value="AAA_31"/>
    <property type="match status" value="1"/>
</dbReference>
<accession>A0A6N9Q0D3</accession>
<dbReference type="GO" id="GO:0009898">
    <property type="term" value="C:cytoplasmic side of plasma membrane"/>
    <property type="evidence" value="ECO:0007669"/>
    <property type="project" value="TreeGrafter"/>
</dbReference>
<dbReference type="InterPro" id="IPR050625">
    <property type="entry name" value="ParA/MinD_ATPase"/>
</dbReference>
<evidence type="ECO:0000313" key="3">
    <source>
        <dbReference type="Proteomes" id="UP000448943"/>
    </source>
</evidence>
<dbReference type="GO" id="GO:0005829">
    <property type="term" value="C:cytosol"/>
    <property type="evidence" value="ECO:0007669"/>
    <property type="project" value="TreeGrafter"/>
</dbReference>
<dbReference type="Proteomes" id="UP000448943">
    <property type="component" value="Unassembled WGS sequence"/>
</dbReference>
<dbReference type="AlphaFoldDB" id="A0A6N9Q0D3"/>
<dbReference type="PANTHER" id="PTHR43384">
    <property type="entry name" value="SEPTUM SITE-DETERMINING PROTEIN MIND HOMOLOG, CHLOROPLASTIC-RELATED"/>
    <property type="match status" value="1"/>
</dbReference>
<dbReference type="OrthoDB" id="9794577at2"/>
<evidence type="ECO:0000313" key="2">
    <source>
        <dbReference type="EMBL" id="NBI28365.1"/>
    </source>
</evidence>
<protein>
    <submittedName>
        <fullName evidence="2">MinD/ParA family protein</fullName>
    </submittedName>
</protein>
<organism evidence="2 3">
    <name type="scientific">Chengkuizengella marina</name>
    <dbReference type="NCBI Taxonomy" id="2507566"/>
    <lineage>
        <taxon>Bacteria</taxon>
        <taxon>Bacillati</taxon>
        <taxon>Bacillota</taxon>
        <taxon>Bacilli</taxon>
        <taxon>Bacillales</taxon>
        <taxon>Paenibacillaceae</taxon>
        <taxon>Chengkuizengella</taxon>
    </lineage>
</organism>
<dbReference type="InterPro" id="IPR027417">
    <property type="entry name" value="P-loop_NTPase"/>
</dbReference>
<sequence>MKNELKQLKEAREARANKNKKGEMIAICSANGGIGRTVMSVNLAVALAKNNMRVCNIDGNFQFGDLCLSMDLRPTFTIKDIVEELDQMDEYALANFLVNHKSGVKILSSPERPEYAELITTTVLEKVYKLLINQFDYLIVDTEAGLQDLSLFYIEKSDEIFLLSTLDMIVMKNTKMMLETFDILGQKEKVRVIVNKSSVDSVIKAADVPEILETDNIFHIPNQPELVLQSLNVGIPFVSNHGKSDLAKAYFKIADQLLSKRKDITTDTKTSSNSILQSIFQKGKAVRSIF</sequence>
<keyword evidence="3" id="KW-1185">Reference proteome</keyword>
<dbReference type="RefSeq" id="WP_160645156.1">
    <property type="nucleotide sequence ID" value="NZ_SIJB01000013.1"/>
</dbReference>
<feature type="domain" description="AAA" evidence="1">
    <location>
        <begin position="23"/>
        <end position="187"/>
    </location>
</feature>
<dbReference type="GO" id="GO:0005524">
    <property type="term" value="F:ATP binding"/>
    <property type="evidence" value="ECO:0007669"/>
    <property type="project" value="TreeGrafter"/>
</dbReference>
<dbReference type="PANTHER" id="PTHR43384:SF13">
    <property type="entry name" value="SLR0110 PROTEIN"/>
    <property type="match status" value="1"/>
</dbReference>
<gene>
    <name evidence="2" type="ORF">ERL59_05290</name>
</gene>
<proteinExistence type="predicted"/>
<reference evidence="2 3" key="1">
    <citation type="submission" date="2019-01" db="EMBL/GenBank/DDBJ databases">
        <title>Chengkuizengella sp. nov., isolated from deep-sea sediment of East Pacific Ocean.</title>
        <authorList>
            <person name="Yang J."/>
            <person name="Lai Q."/>
            <person name="Shao Z."/>
        </authorList>
    </citation>
    <scope>NUCLEOTIDE SEQUENCE [LARGE SCALE GENOMIC DNA]</scope>
    <source>
        <strain evidence="2 3">YPA3-1-1</strain>
    </source>
</reference>
<name>A0A6N9Q0D3_9BACL</name>
<evidence type="ECO:0000259" key="1">
    <source>
        <dbReference type="Pfam" id="PF13614"/>
    </source>
</evidence>
<dbReference type="EMBL" id="SIJB01000013">
    <property type="protein sequence ID" value="NBI28365.1"/>
    <property type="molecule type" value="Genomic_DNA"/>
</dbReference>